<dbReference type="AlphaFoldDB" id="A0A2I0TEM6"/>
<dbReference type="Proteomes" id="UP000233556">
    <property type="component" value="Unassembled WGS sequence"/>
</dbReference>
<dbReference type="EMBL" id="KZ511613">
    <property type="protein sequence ID" value="PKU32237.1"/>
    <property type="molecule type" value="Genomic_DNA"/>
</dbReference>
<organism evidence="1 2">
    <name type="scientific">Limosa lapponica baueri</name>
    <dbReference type="NCBI Taxonomy" id="1758121"/>
    <lineage>
        <taxon>Eukaryota</taxon>
        <taxon>Metazoa</taxon>
        <taxon>Chordata</taxon>
        <taxon>Craniata</taxon>
        <taxon>Vertebrata</taxon>
        <taxon>Euteleostomi</taxon>
        <taxon>Archelosauria</taxon>
        <taxon>Archosauria</taxon>
        <taxon>Dinosauria</taxon>
        <taxon>Saurischia</taxon>
        <taxon>Theropoda</taxon>
        <taxon>Coelurosauria</taxon>
        <taxon>Aves</taxon>
        <taxon>Neognathae</taxon>
        <taxon>Neoaves</taxon>
        <taxon>Charadriiformes</taxon>
        <taxon>Scolopacidae</taxon>
        <taxon>Limosa</taxon>
    </lineage>
</organism>
<accession>A0A2I0TEM6</accession>
<name>A0A2I0TEM6_LIMLA</name>
<dbReference type="OrthoDB" id="9401454at2759"/>
<proteinExistence type="predicted"/>
<evidence type="ECO:0000313" key="2">
    <source>
        <dbReference type="Proteomes" id="UP000233556"/>
    </source>
</evidence>
<sequence length="84" mass="9239">MTHVQTLILIGDFNRLDIYWKSSTVNCKQSRRLLECIEDNFLVQLVFPLILLKYVITEALSPSQTGLALASGGSVMEPAGIGSI</sequence>
<gene>
    <name evidence="1" type="ORF">llap_17460</name>
</gene>
<protein>
    <submittedName>
        <fullName evidence="1">Tbc1 domain family member 4-like</fullName>
    </submittedName>
</protein>
<keyword evidence="2" id="KW-1185">Reference proteome</keyword>
<reference evidence="2" key="1">
    <citation type="submission" date="2017-11" db="EMBL/GenBank/DDBJ databases">
        <authorList>
            <person name="Lima N.C."/>
            <person name="Parody-Merino A.M."/>
            <person name="Battley P.F."/>
            <person name="Fidler A.E."/>
            <person name="Prosdocimi F."/>
        </authorList>
    </citation>
    <scope>NUCLEOTIDE SEQUENCE [LARGE SCALE GENOMIC DNA]</scope>
</reference>
<evidence type="ECO:0000313" key="1">
    <source>
        <dbReference type="EMBL" id="PKU32237.1"/>
    </source>
</evidence>
<reference evidence="2" key="2">
    <citation type="submission" date="2017-12" db="EMBL/GenBank/DDBJ databases">
        <title>Genome sequence of the Bar-tailed Godwit (Limosa lapponica baueri).</title>
        <authorList>
            <person name="Lima N.C.B."/>
            <person name="Parody-Merino A.M."/>
            <person name="Battley P.F."/>
            <person name="Fidler A.E."/>
            <person name="Prosdocimi F."/>
        </authorList>
    </citation>
    <scope>NUCLEOTIDE SEQUENCE [LARGE SCALE GENOMIC DNA]</scope>
</reference>